<dbReference type="InterPro" id="IPR051164">
    <property type="entry name" value="NmrA-like_oxidored"/>
</dbReference>
<dbReference type="PANTHER" id="PTHR42748">
    <property type="entry name" value="NITROGEN METABOLITE REPRESSION PROTEIN NMRA FAMILY MEMBER"/>
    <property type="match status" value="1"/>
</dbReference>
<reference evidence="5 6" key="1">
    <citation type="submission" date="2016-12" db="EMBL/GenBank/DDBJ databases">
        <title>The genomes of Aspergillus section Nigri reveals drivers in fungal speciation.</title>
        <authorList>
            <consortium name="DOE Joint Genome Institute"/>
            <person name="Vesth T.C."/>
            <person name="Nybo J."/>
            <person name="Theobald S."/>
            <person name="Brandl J."/>
            <person name="Frisvad J.C."/>
            <person name="Nielsen K.F."/>
            <person name="Lyhne E.K."/>
            <person name="Kogle M.E."/>
            <person name="Kuo A."/>
            <person name="Riley R."/>
            <person name="Clum A."/>
            <person name="Nolan M."/>
            <person name="Lipzen A."/>
            <person name="Salamov A."/>
            <person name="Henrissat B."/>
            <person name="Wiebenga A."/>
            <person name="De Vries R.P."/>
            <person name="Grigoriev I.V."/>
            <person name="Mortensen U.H."/>
            <person name="Andersen M.R."/>
            <person name="Baker S.E."/>
        </authorList>
    </citation>
    <scope>NUCLEOTIDE SEQUENCE [LARGE SCALE GENOMIC DNA]</scope>
    <source>
        <strain evidence="5 6">CBS 121591</strain>
    </source>
</reference>
<dbReference type="STRING" id="1448315.A0A319CHZ7"/>
<organism evidence="5 6">
    <name type="scientific">Aspergillus uvarum CBS 121591</name>
    <dbReference type="NCBI Taxonomy" id="1448315"/>
    <lineage>
        <taxon>Eukaryota</taxon>
        <taxon>Fungi</taxon>
        <taxon>Dikarya</taxon>
        <taxon>Ascomycota</taxon>
        <taxon>Pezizomycotina</taxon>
        <taxon>Eurotiomycetes</taxon>
        <taxon>Eurotiomycetidae</taxon>
        <taxon>Eurotiales</taxon>
        <taxon>Aspergillaceae</taxon>
        <taxon>Aspergillus</taxon>
        <taxon>Aspergillus subgen. Circumdati</taxon>
    </lineage>
</organism>
<dbReference type="VEuPathDB" id="FungiDB:BO82DRAFT_351120"/>
<dbReference type="InterPro" id="IPR036291">
    <property type="entry name" value="NAD(P)-bd_dom_sf"/>
</dbReference>
<evidence type="ECO:0000313" key="5">
    <source>
        <dbReference type="EMBL" id="PYH85265.1"/>
    </source>
</evidence>
<evidence type="ECO:0000256" key="2">
    <source>
        <dbReference type="ARBA" id="ARBA00022857"/>
    </source>
</evidence>
<dbReference type="Gene3D" id="3.40.50.720">
    <property type="entry name" value="NAD(P)-binding Rossmann-like Domain"/>
    <property type="match status" value="1"/>
</dbReference>
<evidence type="ECO:0000313" key="6">
    <source>
        <dbReference type="Proteomes" id="UP000248340"/>
    </source>
</evidence>
<keyword evidence="6" id="KW-1185">Reference proteome</keyword>
<dbReference type="Proteomes" id="UP000248340">
    <property type="component" value="Unassembled WGS sequence"/>
</dbReference>
<name>A0A319CHZ7_9EURO</name>
<feature type="domain" description="NmrA-like" evidence="4">
    <location>
        <begin position="6"/>
        <end position="282"/>
    </location>
</feature>
<dbReference type="AlphaFoldDB" id="A0A319CHZ7"/>
<dbReference type="Gene3D" id="3.90.25.10">
    <property type="entry name" value="UDP-galactose 4-epimerase, domain 1"/>
    <property type="match status" value="1"/>
</dbReference>
<dbReference type="Pfam" id="PF05368">
    <property type="entry name" value="NmrA"/>
    <property type="match status" value="1"/>
</dbReference>
<dbReference type="SUPFAM" id="SSF51735">
    <property type="entry name" value="NAD(P)-binding Rossmann-fold domains"/>
    <property type="match status" value="1"/>
</dbReference>
<dbReference type="GeneID" id="37137076"/>
<gene>
    <name evidence="5" type="ORF">BO82DRAFT_351120</name>
</gene>
<dbReference type="GO" id="GO:0016491">
    <property type="term" value="F:oxidoreductase activity"/>
    <property type="evidence" value="ECO:0007669"/>
    <property type="project" value="UniProtKB-KW"/>
</dbReference>
<dbReference type="OrthoDB" id="300709at2759"/>
<keyword evidence="3" id="KW-0560">Oxidoreductase</keyword>
<sequence length="334" mass="37293">MTISPKVIVVYGATGKQGRAVADSLLKSQQKFIVRALTRDPESKSAKELAQLGAQVVKADGWKDEDMTAALTGAWGFWLNTHHHDPAVISPGGPTDEDLGRRLVEIAAKAGVKVFIYSTCESPAEFSNGKVPVHGMDAKHRVELYARQFNEFDSVIGAFPGWYFENYITPEYAAAFGGFPITPDADGIYTFTSPVLGGENTVQTVSVADDFGEMVHGMFLDPLRWKNQTIQLLSDSFSYEDMVKVFTDVTGKPARYVPMASYKDFQTHGSTVLQELQDVYRWTQWSGGLFFGRSDDFKTCQFLKDEARRDKGLGPQPVIKLREYFVKHYGNQRQ</sequence>
<proteinExistence type="inferred from homology"/>
<comment type="similarity">
    <text evidence="1">Belongs to the NmrA-type oxidoreductase family.</text>
</comment>
<keyword evidence="2" id="KW-0521">NADP</keyword>
<dbReference type="CDD" id="cd05251">
    <property type="entry name" value="NmrA_like_SDR_a"/>
    <property type="match status" value="1"/>
</dbReference>
<dbReference type="RefSeq" id="XP_025495465.1">
    <property type="nucleotide sequence ID" value="XM_025634335.1"/>
</dbReference>
<evidence type="ECO:0000256" key="3">
    <source>
        <dbReference type="ARBA" id="ARBA00023002"/>
    </source>
</evidence>
<dbReference type="PANTHER" id="PTHR42748:SF30">
    <property type="entry name" value="NMRA-LIKE DOMAIN-CONTAINING PROTEIN"/>
    <property type="match status" value="1"/>
</dbReference>
<accession>A0A319CHZ7</accession>
<dbReference type="EMBL" id="KZ821680">
    <property type="protein sequence ID" value="PYH85265.1"/>
    <property type="molecule type" value="Genomic_DNA"/>
</dbReference>
<dbReference type="GO" id="GO:0005634">
    <property type="term" value="C:nucleus"/>
    <property type="evidence" value="ECO:0007669"/>
    <property type="project" value="TreeGrafter"/>
</dbReference>
<evidence type="ECO:0000259" key="4">
    <source>
        <dbReference type="Pfam" id="PF05368"/>
    </source>
</evidence>
<evidence type="ECO:0000256" key="1">
    <source>
        <dbReference type="ARBA" id="ARBA00006328"/>
    </source>
</evidence>
<dbReference type="InterPro" id="IPR008030">
    <property type="entry name" value="NmrA-like"/>
</dbReference>
<protein>
    <submittedName>
        <fullName evidence="5">NAD(P)-binding protein</fullName>
    </submittedName>
</protein>